<accession>A0A918HRF8</accession>
<sequence>MTENEDFGLEEPEGDPFQPLLDALDAFNVEQKIITNRLTEIEQQLNLLPRQAAAGPVSGGPGVGGAPAEGERVPGAAIDWRTVPEDQYQKLWDNFVDWVLWLADEFELSTDQLPRQCWYLHGAARQELTALWTGWESAHTPTGQDAAAGPYLWHDALARVLERLPRMYLGECVNGYHQARNRVPFTGSTEYRDAVRGQVSPPQGD</sequence>
<gene>
    <name evidence="1" type="ORF">GCM10010226_82480</name>
</gene>
<comment type="caution">
    <text evidence="1">The sequence shown here is derived from an EMBL/GenBank/DDBJ whole genome shotgun (WGS) entry which is preliminary data.</text>
</comment>
<organism evidence="1 2">
    <name type="scientific">Streptomyces phaeofaciens</name>
    <dbReference type="NCBI Taxonomy" id="68254"/>
    <lineage>
        <taxon>Bacteria</taxon>
        <taxon>Bacillati</taxon>
        <taxon>Actinomycetota</taxon>
        <taxon>Actinomycetes</taxon>
        <taxon>Kitasatosporales</taxon>
        <taxon>Streptomycetaceae</taxon>
        <taxon>Streptomyces</taxon>
    </lineage>
</organism>
<dbReference type="RefSeq" id="WP_189717756.1">
    <property type="nucleotide sequence ID" value="NZ_BMSA01000040.1"/>
</dbReference>
<dbReference type="EMBL" id="BMSA01000040">
    <property type="protein sequence ID" value="GGT92018.1"/>
    <property type="molecule type" value="Genomic_DNA"/>
</dbReference>
<name>A0A918HRF8_9ACTN</name>
<dbReference type="AlphaFoldDB" id="A0A918HRF8"/>
<reference evidence="1" key="2">
    <citation type="submission" date="2020-09" db="EMBL/GenBank/DDBJ databases">
        <authorList>
            <person name="Sun Q."/>
            <person name="Ohkuma M."/>
        </authorList>
    </citation>
    <scope>NUCLEOTIDE SEQUENCE</scope>
    <source>
        <strain evidence="1">JCM 4125</strain>
    </source>
</reference>
<protein>
    <recommendedName>
        <fullName evidence="3">DUF4913 domain-containing protein</fullName>
    </recommendedName>
</protein>
<evidence type="ECO:0000313" key="1">
    <source>
        <dbReference type="EMBL" id="GGT92018.1"/>
    </source>
</evidence>
<evidence type="ECO:0008006" key="3">
    <source>
        <dbReference type="Google" id="ProtNLM"/>
    </source>
</evidence>
<evidence type="ECO:0000313" key="2">
    <source>
        <dbReference type="Proteomes" id="UP000646776"/>
    </source>
</evidence>
<proteinExistence type="predicted"/>
<keyword evidence="2" id="KW-1185">Reference proteome</keyword>
<reference evidence="1" key="1">
    <citation type="journal article" date="2014" name="Int. J. Syst. Evol. Microbiol.">
        <title>Complete genome sequence of Corynebacterium casei LMG S-19264T (=DSM 44701T), isolated from a smear-ripened cheese.</title>
        <authorList>
            <consortium name="US DOE Joint Genome Institute (JGI-PGF)"/>
            <person name="Walter F."/>
            <person name="Albersmeier A."/>
            <person name="Kalinowski J."/>
            <person name="Ruckert C."/>
        </authorList>
    </citation>
    <scope>NUCLEOTIDE SEQUENCE</scope>
    <source>
        <strain evidence="1">JCM 4125</strain>
    </source>
</reference>
<dbReference type="Proteomes" id="UP000646776">
    <property type="component" value="Unassembled WGS sequence"/>
</dbReference>